<dbReference type="GO" id="GO:0019243">
    <property type="term" value="P:methylglyoxal catabolic process to D-lactate via S-lactoyl-glutathione"/>
    <property type="evidence" value="ECO:0007669"/>
    <property type="project" value="UniProtKB-UniRule"/>
</dbReference>
<evidence type="ECO:0000256" key="5">
    <source>
        <dbReference type="ARBA" id="ARBA00022801"/>
    </source>
</evidence>
<dbReference type="InterPro" id="IPR050110">
    <property type="entry name" value="Glyoxalase_II_hydrolase"/>
</dbReference>
<dbReference type="PANTHER" id="PTHR43705">
    <property type="entry name" value="HYDROXYACYLGLUTATHIONE HYDROLASE"/>
    <property type="match status" value="1"/>
</dbReference>
<dbReference type="PIRSF" id="PIRSF005457">
    <property type="entry name" value="Glx"/>
    <property type="match status" value="1"/>
</dbReference>
<keyword evidence="4 7" id="KW-0479">Metal-binding</keyword>
<evidence type="ECO:0000313" key="10">
    <source>
        <dbReference type="Proteomes" id="UP000287168"/>
    </source>
</evidence>
<dbReference type="Gene3D" id="3.60.15.10">
    <property type="entry name" value="Ribonuclease Z/Hydroxyacylglutathione hydrolase-like"/>
    <property type="match status" value="1"/>
</dbReference>
<name>A0A3S3VA87_9RHOB</name>
<feature type="binding site" evidence="7">
    <location>
        <position position="60"/>
    </location>
    <ligand>
        <name>Zn(2+)</name>
        <dbReference type="ChEBI" id="CHEBI:29105"/>
        <label>2</label>
    </ligand>
</feature>
<sequence length="255" mass="27291">MAAEIIRIPCLQDNYAWVLHDAESRITLCVDVPDADPVLAALTSRGWLLTDILLTHHHDDHIQGVEALKAATGAKVTGAATDAHRLPALDRSVQPGDSFTLGALSIEVLDAPGHTLGHIAYYIPAAKAAFTGDSLMAFGCGRLFEGTAAQMWQTLSRLKALPGETLIYSGHEYSLSNARFALTIEPSNPTLAARAREIEAARAAGEPTLPVLLSTECSTNPFLRVSEPAIRATLGLPSASDAEVFAEIRARKDRF</sequence>
<feature type="binding site" evidence="7">
    <location>
        <position position="56"/>
    </location>
    <ligand>
        <name>Zn(2+)</name>
        <dbReference type="ChEBI" id="CHEBI:29105"/>
        <label>1</label>
    </ligand>
</feature>
<dbReference type="GO" id="GO:0004416">
    <property type="term" value="F:hydroxyacylglutathione hydrolase activity"/>
    <property type="evidence" value="ECO:0007669"/>
    <property type="project" value="UniProtKB-UniRule"/>
</dbReference>
<protein>
    <recommendedName>
        <fullName evidence="7">Hydroxyacylglutathione hydrolase</fullName>
        <ecNumber evidence="7">3.1.2.6</ecNumber>
    </recommendedName>
    <alternativeName>
        <fullName evidence="7">Glyoxalase II</fullName>
        <shortName evidence="7">Glx II</shortName>
    </alternativeName>
</protein>
<evidence type="ECO:0000313" key="9">
    <source>
        <dbReference type="EMBL" id="RWY44418.1"/>
    </source>
</evidence>
<dbReference type="GO" id="GO:0046872">
    <property type="term" value="F:metal ion binding"/>
    <property type="evidence" value="ECO:0007669"/>
    <property type="project" value="UniProtKB-KW"/>
</dbReference>
<comment type="function">
    <text evidence="7">Thiolesterase that catalyzes the hydrolysis of S-D-lactoyl-glutathione to form glutathione and D-lactic acid.</text>
</comment>
<evidence type="ECO:0000256" key="2">
    <source>
        <dbReference type="ARBA" id="ARBA00004963"/>
    </source>
</evidence>
<feature type="binding site" evidence="7">
    <location>
        <position position="133"/>
    </location>
    <ligand>
        <name>Zn(2+)</name>
        <dbReference type="ChEBI" id="CHEBI:29105"/>
        <label>2</label>
    </ligand>
</feature>
<evidence type="ECO:0000259" key="8">
    <source>
        <dbReference type="SMART" id="SM00849"/>
    </source>
</evidence>
<dbReference type="Pfam" id="PF16123">
    <property type="entry name" value="HAGH_C"/>
    <property type="match status" value="1"/>
</dbReference>
<dbReference type="InterPro" id="IPR035680">
    <property type="entry name" value="Clx_II_MBL"/>
</dbReference>
<reference evidence="9 10" key="1">
    <citation type="journal article" date="2015" name="Int. J. Syst. Evol. Microbiol.">
        <title>Gemmobacter intermedius sp. nov., isolated from a white stork (Ciconia ciconia).</title>
        <authorList>
            <person name="Kampfer P."/>
            <person name="Jerzak L."/>
            <person name="Wilharm G."/>
            <person name="Golke J."/>
            <person name="Busse H.J."/>
            <person name="Glaeser S.P."/>
        </authorList>
    </citation>
    <scope>NUCLEOTIDE SEQUENCE [LARGE SCALE GENOMIC DNA]</scope>
    <source>
        <strain evidence="9 10">119/4</strain>
    </source>
</reference>
<evidence type="ECO:0000256" key="4">
    <source>
        <dbReference type="ARBA" id="ARBA00022723"/>
    </source>
</evidence>
<evidence type="ECO:0000256" key="7">
    <source>
        <dbReference type="HAMAP-Rule" id="MF_01374"/>
    </source>
</evidence>
<dbReference type="NCBIfam" id="TIGR03413">
    <property type="entry name" value="GSH_gloB"/>
    <property type="match status" value="1"/>
</dbReference>
<dbReference type="Proteomes" id="UP000287168">
    <property type="component" value="Unassembled WGS sequence"/>
</dbReference>
<keyword evidence="6 7" id="KW-0862">Zinc</keyword>
<dbReference type="SMART" id="SM00849">
    <property type="entry name" value="Lactamase_B"/>
    <property type="match status" value="1"/>
</dbReference>
<evidence type="ECO:0000256" key="3">
    <source>
        <dbReference type="ARBA" id="ARBA00006759"/>
    </source>
</evidence>
<accession>A0A3S3VA87</accession>
<dbReference type="HAMAP" id="MF_01374">
    <property type="entry name" value="Glyoxalase_2"/>
    <property type="match status" value="1"/>
</dbReference>
<dbReference type="OrthoDB" id="9802248at2"/>
<comment type="pathway">
    <text evidence="2 7">Secondary metabolite metabolism; methylglyoxal degradation; (R)-lactate from methylglyoxal: step 2/2.</text>
</comment>
<keyword evidence="5 7" id="KW-0378">Hydrolase</keyword>
<comment type="caution">
    <text evidence="9">The sequence shown here is derived from an EMBL/GenBank/DDBJ whole genome shotgun (WGS) entry which is preliminary data.</text>
</comment>
<feature type="binding site" evidence="7">
    <location>
        <position position="61"/>
    </location>
    <ligand>
        <name>Zn(2+)</name>
        <dbReference type="ChEBI" id="CHEBI:29105"/>
        <label>2</label>
    </ligand>
</feature>
<feature type="binding site" evidence="7">
    <location>
        <position position="58"/>
    </location>
    <ligand>
        <name>Zn(2+)</name>
        <dbReference type="ChEBI" id="CHEBI:29105"/>
        <label>1</label>
    </ligand>
</feature>
<feature type="binding site" evidence="7">
    <location>
        <position position="114"/>
    </location>
    <ligand>
        <name>Zn(2+)</name>
        <dbReference type="ChEBI" id="CHEBI:29105"/>
        <label>1</label>
    </ligand>
</feature>
<dbReference type="InterPro" id="IPR036866">
    <property type="entry name" value="RibonucZ/Hydroxyglut_hydro"/>
</dbReference>
<dbReference type="RefSeq" id="WP_128486780.1">
    <property type="nucleotide sequence ID" value="NZ_JBHLXB010000170.1"/>
</dbReference>
<dbReference type="AlphaFoldDB" id="A0A3S3VA87"/>
<evidence type="ECO:0000256" key="6">
    <source>
        <dbReference type="ARBA" id="ARBA00022833"/>
    </source>
</evidence>
<evidence type="ECO:0000256" key="1">
    <source>
        <dbReference type="ARBA" id="ARBA00001623"/>
    </source>
</evidence>
<comment type="cofactor">
    <cofactor evidence="7">
        <name>Zn(2+)</name>
        <dbReference type="ChEBI" id="CHEBI:29105"/>
    </cofactor>
    <text evidence="7">Binds 2 Zn(2+) ions per subunit.</text>
</comment>
<feature type="binding site" evidence="7">
    <location>
        <position position="133"/>
    </location>
    <ligand>
        <name>Zn(2+)</name>
        <dbReference type="ChEBI" id="CHEBI:29105"/>
        <label>1</label>
    </ligand>
</feature>
<comment type="similarity">
    <text evidence="3 7">Belongs to the metallo-beta-lactamase superfamily. Glyoxalase II family.</text>
</comment>
<organism evidence="9 10">
    <name type="scientific">Falsigemmobacter intermedius</name>
    <dbReference type="NCBI Taxonomy" id="1553448"/>
    <lineage>
        <taxon>Bacteria</taxon>
        <taxon>Pseudomonadati</taxon>
        <taxon>Pseudomonadota</taxon>
        <taxon>Alphaproteobacteria</taxon>
        <taxon>Rhodobacterales</taxon>
        <taxon>Paracoccaceae</taxon>
        <taxon>Falsigemmobacter</taxon>
    </lineage>
</organism>
<comment type="subunit">
    <text evidence="7">Monomer.</text>
</comment>
<keyword evidence="10" id="KW-1185">Reference proteome</keyword>
<gene>
    <name evidence="7 9" type="primary">gloB</name>
    <name evidence="9" type="ORF">EP867_03335</name>
</gene>
<dbReference type="SUPFAM" id="SSF56281">
    <property type="entry name" value="Metallo-hydrolase/oxidoreductase"/>
    <property type="match status" value="1"/>
</dbReference>
<proteinExistence type="inferred from homology"/>
<comment type="catalytic activity">
    <reaction evidence="1 7">
        <text>an S-(2-hydroxyacyl)glutathione + H2O = a 2-hydroxy carboxylate + glutathione + H(+)</text>
        <dbReference type="Rhea" id="RHEA:21864"/>
        <dbReference type="ChEBI" id="CHEBI:15377"/>
        <dbReference type="ChEBI" id="CHEBI:15378"/>
        <dbReference type="ChEBI" id="CHEBI:57925"/>
        <dbReference type="ChEBI" id="CHEBI:58896"/>
        <dbReference type="ChEBI" id="CHEBI:71261"/>
        <dbReference type="EC" id="3.1.2.6"/>
    </reaction>
</comment>
<feature type="binding site" evidence="7">
    <location>
        <position position="171"/>
    </location>
    <ligand>
        <name>Zn(2+)</name>
        <dbReference type="ChEBI" id="CHEBI:29105"/>
        <label>2</label>
    </ligand>
</feature>
<dbReference type="EC" id="3.1.2.6" evidence="7"/>
<dbReference type="InterPro" id="IPR001279">
    <property type="entry name" value="Metallo-B-lactamas"/>
</dbReference>
<feature type="domain" description="Metallo-beta-lactamase" evidence="8">
    <location>
        <begin position="13"/>
        <end position="171"/>
    </location>
</feature>
<dbReference type="InterPro" id="IPR032282">
    <property type="entry name" value="HAGH_C"/>
</dbReference>
<dbReference type="UniPathway" id="UPA00619">
    <property type="reaction ID" value="UER00676"/>
</dbReference>
<dbReference type="Pfam" id="PF00753">
    <property type="entry name" value="Lactamase_B"/>
    <property type="match status" value="1"/>
</dbReference>
<dbReference type="InterPro" id="IPR017782">
    <property type="entry name" value="Hydroxyacylglutathione_Hdrlase"/>
</dbReference>
<dbReference type="PANTHER" id="PTHR43705:SF1">
    <property type="entry name" value="HYDROXYACYLGLUTATHIONE HYDROLASE GLOB"/>
    <property type="match status" value="1"/>
</dbReference>
<dbReference type="CDD" id="cd07723">
    <property type="entry name" value="hydroxyacylglutathione_hydrolase_MBL-fold"/>
    <property type="match status" value="1"/>
</dbReference>
<dbReference type="EMBL" id="SBLC01000003">
    <property type="protein sequence ID" value="RWY44418.1"/>
    <property type="molecule type" value="Genomic_DNA"/>
</dbReference>